<feature type="domain" description="Methyltransferase type 11" evidence="2">
    <location>
        <begin position="110"/>
        <end position="200"/>
    </location>
</feature>
<evidence type="ECO:0000256" key="1">
    <source>
        <dbReference type="SAM" id="SignalP"/>
    </source>
</evidence>
<dbReference type="InterPro" id="IPR029063">
    <property type="entry name" value="SAM-dependent_MTases_sf"/>
</dbReference>
<dbReference type="Pfam" id="PF08241">
    <property type="entry name" value="Methyltransf_11"/>
    <property type="match status" value="1"/>
</dbReference>
<dbReference type="Proteomes" id="UP001301350">
    <property type="component" value="Unassembled WGS sequence"/>
</dbReference>
<dbReference type="AlphaFoldDB" id="A0AAV9IX84"/>
<dbReference type="PANTHER" id="PTHR42912:SF96">
    <property type="entry name" value="METHYLTRANSFERASE DOMAIN-CONTAINING PROTEIN"/>
    <property type="match status" value="1"/>
</dbReference>
<dbReference type="PROSITE" id="PS51318">
    <property type="entry name" value="TAT"/>
    <property type="match status" value="1"/>
</dbReference>
<comment type="caution">
    <text evidence="3">The sequence shown here is derived from an EMBL/GenBank/DDBJ whole genome shotgun (WGS) entry which is preliminary data.</text>
</comment>
<dbReference type="InterPro" id="IPR006311">
    <property type="entry name" value="TAT_signal"/>
</dbReference>
<name>A0AAV9IX84_CYACA</name>
<feature type="chain" id="PRO_5043496909" description="Methyltransferase type 11 domain-containing protein" evidence="1">
    <location>
        <begin position="29"/>
        <end position="282"/>
    </location>
</feature>
<keyword evidence="4" id="KW-1185">Reference proteome</keyword>
<proteinExistence type="predicted"/>
<accession>A0AAV9IX84</accession>
<dbReference type="EMBL" id="JANCYW010000009">
    <property type="protein sequence ID" value="KAK4536700.1"/>
    <property type="molecule type" value="Genomic_DNA"/>
</dbReference>
<dbReference type="GO" id="GO:0008757">
    <property type="term" value="F:S-adenosylmethionine-dependent methyltransferase activity"/>
    <property type="evidence" value="ECO:0007669"/>
    <property type="project" value="InterPro"/>
</dbReference>
<evidence type="ECO:0000313" key="3">
    <source>
        <dbReference type="EMBL" id="KAK4536700.1"/>
    </source>
</evidence>
<evidence type="ECO:0000259" key="2">
    <source>
        <dbReference type="Pfam" id="PF08241"/>
    </source>
</evidence>
<dbReference type="PANTHER" id="PTHR42912">
    <property type="entry name" value="METHYLTRANSFERASE"/>
    <property type="match status" value="1"/>
</dbReference>
<dbReference type="InterPro" id="IPR013216">
    <property type="entry name" value="Methyltransf_11"/>
</dbReference>
<protein>
    <recommendedName>
        <fullName evidence="2">Methyltransferase type 11 domain-containing protein</fullName>
    </recommendedName>
</protein>
<reference evidence="3 4" key="1">
    <citation type="submission" date="2022-07" db="EMBL/GenBank/DDBJ databases">
        <title>Genome-wide signatures of adaptation to extreme environments.</title>
        <authorList>
            <person name="Cho C.H."/>
            <person name="Yoon H.S."/>
        </authorList>
    </citation>
    <scope>NUCLEOTIDE SEQUENCE [LARGE SCALE GENOMIC DNA]</scope>
    <source>
        <strain evidence="3 4">DBV 063 E5</strain>
    </source>
</reference>
<keyword evidence="1" id="KW-0732">Signal</keyword>
<dbReference type="CDD" id="cd02440">
    <property type="entry name" value="AdoMet_MTases"/>
    <property type="match status" value="1"/>
</dbReference>
<dbReference type="SUPFAM" id="SSF53335">
    <property type="entry name" value="S-adenosyl-L-methionine-dependent methyltransferases"/>
    <property type="match status" value="1"/>
</dbReference>
<dbReference type="InterPro" id="IPR050508">
    <property type="entry name" value="Methyltransf_Superfamily"/>
</dbReference>
<evidence type="ECO:0000313" key="4">
    <source>
        <dbReference type="Proteomes" id="UP001301350"/>
    </source>
</evidence>
<sequence>MMDASRRRFLLTAGVVLSSVLHARFTAAADNELRRRQPLTDSRYDQWAARYDMLNGGHESALPRFFGLEQLRREAAQAARGDVLEIGMGTGLTLPLYSERMHLPYHASPGSVDTDSIHRVVGIDASAGMLREARRRRQALPKAQRDQVTLLQADASERLPFEDASFDVAVMLYVLSVADDPGQILRESLRVLRPGGHIVVADHVRSYLPLVAAYQNVTADAVRALSKGCRWNLDLERLLHVAAGDQIQVASRKRILGGTVELIIARLCLPPQPAPASPLARL</sequence>
<organism evidence="3 4">
    <name type="scientific">Cyanidium caldarium</name>
    <name type="common">Red alga</name>
    <dbReference type="NCBI Taxonomy" id="2771"/>
    <lineage>
        <taxon>Eukaryota</taxon>
        <taxon>Rhodophyta</taxon>
        <taxon>Bangiophyceae</taxon>
        <taxon>Cyanidiales</taxon>
        <taxon>Cyanidiaceae</taxon>
        <taxon>Cyanidium</taxon>
    </lineage>
</organism>
<gene>
    <name evidence="3" type="ORF">CDCA_CDCA09G2725</name>
</gene>
<dbReference type="Gene3D" id="3.40.50.150">
    <property type="entry name" value="Vaccinia Virus protein VP39"/>
    <property type="match status" value="1"/>
</dbReference>
<feature type="signal peptide" evidence="1">
    <location>
        <begin position="1"/>
        <end position="28"/>
    </location>
</feature>